<keyword evidence="6" id="KW-0564">Palmitate</keyword>
<keyword evidence="11" id="KW-1185">Reference proteome</keyword>
<evidence type="ECO:0000313" key="11">
    <source>
        <dbReference type="Proteomes" id="UP001139534"/>
    </source>
</evidence>
<evidence type="ECO:0000256" key="6">
    <source>
        <dbReference type="ARBA" id="ARBA00023139"/>
    </source>
</evidence>
<dbReference type="InterPro" id="IPR057336">
    <property type="entry name" value="GerAC_N"/>
</dbReference>
<dbReference type="EMBL" id="JALPRK010000031">
    <property type="protein sequence ID" value="MCK8489871.1"/>
    <property type="molecule type" value="Genomic_DNA"/>
</dbReference>
<evidence type="ECO:0000259" key="8">
    <source>
        <dbReference type="Pfam" id="PF05504"/>
    </source>
</evidence>
<evidence type="ECO:0000256" key="7">
    <source>
        <dbReference type="ARBA" id="ARBA00023288"/>
    </source>
</evidence>
<dbReference type="GO" id="GO:0016020">
    <property type="term" value="C:membrane"/>
    <property type="evidence" value="ECO:0007669"/>
    <property type="project" value="UniProtKB-SubCell"/>
</dbReference>
<evidence type="ECO:0000256" key="5">
    <source>
        <dbReference type="ARBA" id="ARBA00023136"/>
    </source>
</evidence>
<dbReference type="InterPro" id="IPR038501">
    <property type="entry name" value="Spore_GerAC_C_sf"/>
</dbReference>
<dbReference type="PANTHER" id="PTHR35789">
    <property type="entry name" value="SPORE GERMINATION PROTEIN B3"/>
    <property type="match status" value="1"/>
</dbReference>
<keyword evidence="4" id="KW-0732">Signal</keyword>
<sequence length="366" mass="41332">MWNKRHPYRLPIVAGILVLALMVAGCSQTRIVDNTKILAVLGVNREQGEYRAVGLYLDPMKNERIMPLQGKGENMELLLSQMNMQSPHPIDLGKLRLLVFDRRMAEQGVAHFLHTFCRNPLISTSMIVAVSEQSPERLFRSLEGQNRELLPYHLIEQNVISDNVPLNNLHIFLFNYYGEGRDPFAPYLSQNGDDKIELTGLAVFHEDRLKLVLGAKETLLFKMLKGRGTGGILPVTVSAETGNRMAAFNVFKGMPVSRLSREGGVLKLSVDLRLEGMLKEPPAGMNLRDRKPYQDTVSRLERQIDAGSVKLLNKLRSKGVDPLGVGDFVRAHGRSWDEEAFYKRDYPKMRFEVHTHITLKESGIGN</sequence>
<dbReference type="GO" id="GO:0009847">
    <property type="term" value="P:spore germination"/>
    <property type="evidence" value="ECO:0007669"/>
    <property type="project" value="InterPro"/>
</dbReference>
<keyword evidence="5" id="KW-0472">Membrane</keyword>
<dbReference type="InterPro" id="IPR008844">
    <property type="entry name" value="Spore_GerAC-like"/>
</dbReference>
<protein>
    <submittedName>
        <fullName evidence="10">Ger(X)C family spore germination C-terminal domain-containing protein</fullName>
    </submittedName>
</protein>
<gene>
    <name evidence="10" type="ORF">M0651_22115</name>
</gene>
<dbReference type="AlphaFoldDB" id="A0A9X1Y3P6"/>
<dbReference type="Proteomes" id="UP001139534">
    <property type="component" value="Unassembled WGS sequence"/>
</dbReference>
<feature type="domain" description="Spore germination GerAC-like C-terminal" evidence="8">
    <location>
        <begin position="199"/>
        <end position="363"/>
    </location>
</feature>
<dbReference type="Gene3D" id="3.30.300.210">
    <property type="entry name" value="Nutrient germinant receptor protein C, domain 3"/>
    <property type="match status" value="1"/>
</dbReference>
<comment type="subcellular location">
    <subcellularLocation>
        <location evidence="1">Membrane</location>
        <topology evidence="1">Lipid-anchor</topology>
    </subcellularLocation>
</comment>
<dbReference type="RefSeq" id="WP_248553854.1">
    <property type="nucleotide sequence ID" value="NZ_JALPRK010000031.1"/>
</dbReference>
<reference evidence="10" key="1">
    <citation type="submission" date="2022-04" db="EMBL/GenBank/DDBJ databases">
        <authorList>
            <person name="Seo M.-J."/>
        </authorList>
    </citation>
    <scope>NUCLEOTIDE SEQUENCE</scope>
    <source>
        <strain evidence="10">MBLB2552</strain>
    </source>
</reference>
<name>A0A9X1Y3P6_9BACL</name>
<keyword evidence="3" id="KW-0309">Germination</keyword>
<dbReference type="Pfam" id="PF25198">
    <property type="entry name" value="Spore_GerAC_N"/>
    <property type="match status" value="1"/>
</dbReference>
<dbReference type="PROSITE" id="PS51257">
    <property type="entry name" value="PROKAR_LIPOPROTEIN"/>
    <property type="match status" value="1"/>
</dbReference>
<accession>A0A9X1Y3P6</accession>
<dbReference type="InterPro" id="IPR046953">
    <property type="entry name" value="Spore_GerAC-like_C"/>
</dbReference>
<evidence type="ECO:0000259" key="9">
    <source>
        <dbReference type="Pfam" id="PF25198"/>
    </source>
</evidence>
<dbReference type="NCBIfam" id="TIGR02887">
    <property type="entry name" value="spore_ger_x_C"/>
    <property type="match status" value="1"/>
</dbReference>
<keyword evidence="7" id="KW-0449">Lipoprotein</keyword>
<comment type="caution">
    <text evidence="10">The sequence shown here is derived from an EMBL/GenBank/DDBJ whole genome shotgun (WGS) entry which is preliminary data.</text>
</comment>
<comment type="similarity">
    <text evidence="2">Belongs to the GerABKC lipoprotein family.</text>
</comment>
<evidence type="ECO:0000256" key="1">
    <source>
        <dbReference type="ARBA" id="ARBA00004635"/>
    </source>
</evidence>
<evidence type="ECO:0000256" key="3">
    <source>
        <dbReference type="ARBA" id="ARBA00022544"/>
    </source>
</evidence>
<organism evidence="10 11">
    <name type="scientific">Paenibacillus mellifer</name>
    <dbReference type="NCBI Taxonomy" id="2937794"/>
    <lineage>
        <taxon>Bacteria</taxon>
        <taxon>Bacillati</taxon>
        <taxon>Bacillota</taxon>
        <taxon>Bacilli</taxon>
        <taxon>Bacillales</taxon>
        <taxon>Paenibacillaceae</taxon>
        <taxon>Paenibacillus</taxon>
    </lineage>
</organism>
<proteinExistence type="inferred from homology"/>
<evidence type="ECO:0000256" key="4">
    <source>
        <dbReference type="ARBA" id="ARBA00022729"/>
    </source>
</evidence>
<dbReference type="Pfam" id="PF05504">
    <property type="entry name" value="Spore_GerAC"/>
    <property type="match status" value="1"/>
</dbReference>
<dbReference type="PANTHER" id="PTHR35789:SF1">
    <property type="entry name" value="SPORE GERMINATION PROTEIN B3"/>
    <property type="match status" value="1"/>
</dbReference>
<feature type="domain" description="Spore germination protein N-terminal" evidence="9">
    <location>
        <begin position="30"/>
        <end position="189"/>
    </location>
</feature>
<evidence type="ECO:0000256" key="2">
    <source>
        <dbReference type="ARBA" id="ARBA00007886"/>
    </source>
</evidence>
<evidence type="ECO:0000313" key="10">
    <source>
        <dbReference type="EMBL" id="MCK8489871.1"/>
    </source>
</evidence>